<feature type="region of interest" description="Disordered" evidence="1">
    <location>
        <begin position="345"/>
        <end position="383"/>
    </location>
</feature>
<gene>
    <name evidence="2" type="ORF">AXG93_3911s1780</name>
</gene>
<name>A0A176W4V4_MARPO</name>
<feature type="region of interest" description="Disordered" evidence="1">
    <location>
        <begin position="150"/>
        <end position="185"/>
    </location>
</feature>
<sequence>MTSRVRARSIHTCADIAILRERESKLIDLDSSEDAIGDMTPPTTAKVQKLIPLKVPYAELRPYRKRWRLHVREGEHQDYARGRIYLHSTLQERKVGDEWVENSWIQGPDEACDRDGDNARSATAAHDLRHHQAGRLLGKRIEGRTNSLSEDLQQSNLHQCQHPMERERLERRSAKRRKIIADSGEGRRSESRMVEILVTRIRLSKIWVRPKKKANRGRIVSNSSDSSVAKTDAAASTTDEEKREEPTLWALEGGPSAIQAEVLMEVAVKTSEERIETVVAQVGGTVVDVPKIPSPLPPGDHLRAKEMECEVLRLNLAKEINLRATLEQDSLAKRNQLHVVELAKEKERRAEEKPSRRSPGTYRYDEDGANGATWQDCGTHRCS</sequence>
<reference evidence="2" key="1">
    <citation type="submission" date="2016-03" db="EMBL/GenBank/DDBJ databases">
        <title>Mechanisms controlling the formation of the plant cell surface in tip-growing cells are functionally conserved among land plants.</title>
        <authorList>
            <person name="Honkanen S."/>
            <person name="Jones V.A."/>
            <person name="Morieri G."/>
            <person name="Champion C."/>
            <person name="Hetherington A.J."/>
            <person name="Kelly S."/>
            <person name="Saint-Marcoux D."/>
            <person name="Proust H."/>
            <person name="Prescott H."/>
            <person name="Dolan L."/>
        </authorList>
    </citation>
    <scope>NUCLEOTIDE SEQUENCE [LARGE SCALE GENOMIC DNA]</scope>
    <source>
        <tissue evidence="2">Whole gametophyte</tissue>
    </source>
</reference>
<keyword evidence="3" id="KW-1185">Reference proteome</keyword>
<dbReference type="EMBL" id="LVLJ01001899">
    <property type="protein sequence ID" value="OAE27495.1"/>
    <property type="molecule type" value="Genomic_DNA"/>
</dbReference>
<dbReference type="AlphaFoldDB" id="A0A176W4V4"/>
<proteinExistence type="predicted"/>
<feature type="compositionally biased region" description="Basic and acidic residues" evidence="1">
    <location>
        <begin position="345"/>
        <end position="355"/>
    </location>
</feature>
<evidence type="ECO:0000256" key="1">
    <source>
        <dbReference type="SAM" id="MobiDB-lite"/>
    </source>
</evidence>
<feature type="compositionally biased region" description="Polar residues" evidence="1">
    <location>
        <begin position="150"/>
        <end position="159"/>
    </location>
</feature>
<evidence type="ECO:0000313" key="2">
    <source>
        <dbReference type="EMBL" id="OAE27495.1"/>
    </source>
</evidence>
<feature type="compositionally biased region" description="Basic and acidic residues" evidence="1">
    <location>
        <begin position="163"/>
        <end position="172"/>
    </location>
</feature>
<evidence type="ECO:0000313" key="3">
    <source>
        <dbReference type="Proteomes" id="UP000077202"/>
    </source>
</evidence>
<accession>A0A176W4V4</accession>
<organism evidence="2 3">
    <name type="scientific">Marchantia polymorpha subsp. ruderalis</name>
    <dbReference type="NCBI Taxonomy" id="1480154"/>
    <lineage>
        <taxon>Eukaryota</taxon>
        <taxon>Viridiplantae</taxon>
        <taxon>Streptophyta</taxon>
        <taxon>Embryophyta</taxon>
        <taxon>Marchantiophyta</taxon>
        <taxon>Marchantiopsida</taxon>
        <taxon>Marchantiidae</taxon>
        <taxon>Marchantiales</taxon>
        <taxon>Marchantiaceae</taxon>
        <taxon>Marchantia</taxon>
    </lineage>
</organism>
<feature type="compositionally biased region" description="Polar residues" evidence="1">
    <location>
        <begin position="220"/>
        <end position="237"/>
    </location>
</feature>
<dbReference type="Proteomes" id="UP000077202">
    <property type="component" value="Unassembled WGS sequence"/>
</dbReference>
<feature type="region of interest" description="Disordered" evidence="1">
    <location>
        <begin position="214"/>
        <end position="247"/>
    </location>
</feature>
<comment type="caution">
    <text evidence="2">The sequence shown here is derived from an EMBL/GenBank/DDBJ whole genome shotgun (WGS) entry which is preliminary data.</text>
</comment>
<protein>
    <submittedName>
        <fullName evidence="2">Uncharacterized protein</fullName>
    </submittedName>
</protein>